<keyword evidence="5" id="KW-1185">Reference proteome</keyword>
<proteinExistence type="predicted"/>
<evidence type="ECO:0000259" key="3">
    <source>
        <dbReference type="Pfam" id="PF00364"/>
    </source>
</evidence>
<evidence type="ECO:0000256" key="1">
    <source>
        <dbReference type="SAM" id="Coils"/>
    </source>
</evidence>
<feature type="transmembrane region" description="Helical" evidence="2">
    <location>
        <begin position="35"/>
        <end position="55"/>
    </location>
</feature>
<dbReference type="KEGG" id="sgbi:P3F81_11165"/>
<dbReference type="Pfam" id="PF00364">
    <property type="entry name" value="Biotin_lipoyl"/>
    <property type="match status" value="1"/>
</dbReference>
<gene>
    <name evidence="4" type="ORF">P3F81_11165</name>
</gene>
<dbReference type="InterPro" id="IPR050739">
    <property type="entry name" value="MFP"/>
</dbReference>
<protein>
    <submittedName>
        <fullName evidence="4">HlyD family efflux transporter periplasmic adaptor subunit</fullName>
    </submittedName>
</protein>
<dbReference type="AlphaFoldDB" id="A0A9Y2AGL6"/>
<keyword evidence="2" id="KW-0812">Transmembrane</keyword>
<evidence type="ECO:0000313" key="5">
    <source>
        <dbReference type="Proteomes" id="UP001243623"/>
    </source>
</evidence>
<keyword evidence="1" id="KW-0175">Coiled coil</keyword>
<dbReference type="PANTHER" id="PTHR30386">
    <property type="entry name" value="MEMBRANE FUSION SUBUNIT OF EMRAB-TOLC MULTIDRUG EFFLUX PUMP"/>
    <property type="match status" value="1"/>
</dbReference>
<dbReference type="InterPro" id="IPR000089">
    <property type="entry name" value="Biotin_lipoyl"/>
</dbReference>
<name>A0A9Y2AGL6_9FIRM</name>
<dbReference type="SUPFAM" id="SSF51230">
    <property type="entry name" value="Single hybrid motif"/>
    <property type="match status" value="1"/>
</dbReference>
<organism evidence="4 5">
    <name type="scientific">Selenobaculum gibii</name>
    <dbReference type="NCBI Taxonomy" id="3054208"/>
    <lineage>
        <taxon>Bacteria</taxon>
        <taxon>Bacillati</taxon>
        <taxon>Bacillota</taxon>
        <taxon>Negativicutes</taxon>
        <taxon>Selenomonadales</taxon>
        <taxon>Selenomonadaceae</taxon>
        <taxon>Selenobaculum</taxon>
    </lineage>
</organism>
<evidence type="ECO:0000313" key="4">
    <source>
        <dbReference type="EMBL" id="WIW70434.1"/>
    </source>
</evidence>
<sequence length="348" mass="38570">MKVSFSTTKAKDSTLENHIKVPYGAGKRNFPRIKWMGILILIFLPFLYLIGQILWANIFTTSPGMIYLDRQVINSPEDGIVEEIKFNHGDAVNAGDVLIKIKRRLPENYKQIALLEAERETLTNQNAGSSSGSSRRKAGGENVQLLQENLSYYQQLRDHTAQLLERGAATQAELNEAETKVREIKAALAGMNEVSSTQIIENQGQLRLAQVENSLASLRNLAEISLELKANKGGTVDQILVSTGQSFAAGEPLVTVLNSEKVRIVTYVEPDDFGKVQYGNEIMVKILSSKRKVKAVVEKVPIQAELVPKGISESLYPTSMRGIQVILKINEPLHSDEFIDGLPVTVIW</sequence>
<reference evidence="4" key="1">
    <citation type="submission" date="2023-03" db="EMBL/GenBank/DDBJ databases">
        <title>Selenobaculum gbiensis gen. nov. sp. nov., a new bacterium isolated from the gut microbiota of IBD patient.</title>
        <authorList>
            <person name="Yeo S."/>
            <person name="Park H."/>
            <person name="Huh C.S."/>
        </authorList>
    </citation>
    <scope>NUCLEOTIDE SEQUENCE</scope>
    <source>
        <strain evidence="4">ICN-92133</strain>
    </source>
</reference>
<dbReference type="InterPro" id="IPR011053">
    <property type="entry name" value="Single_hybrid_motif"/>
</dbReference>
<keyword evidence="2" id="KW-1133">Transmembrane helix</keyword>
<dbReference type="PANTHER" id="PTHR30386:SF28">
    <property type="entry name" value="EXPORTED PROTEIN"/>
    <property type="match status" value="1"/>
</dbReference>
<feature type="domain" description="Lipoyl-binding" evidence="3">
    <location>
        <begin position="72"/>
        <end position="101"/>
    </location>
</feature>
<dbReference type="RefSeq" id="WP_309320404.1">
    <property type="nucleotide sequence ID" value="NZ_CP120678.1"/>
</dbReference>
<keyword evidence="2" id="KW-0472">Membrane</keyword>
<feature type="coiled-coil region" evidence="1">
    <location>
        <begin position="167"/>
        <end position="194"/>
    </location>
</feature>
<dbReference type="EMBL" id="CP120678">
    <property type="protein sequence ID" value="WIW70434.1"/>
    <property type="molecule type" value="Genomic_DNA"/>
</dbReference>
<accession>A0A9Y2AGL6</accession>
<dbReference type="Gene3D" id="2.40.50.100">
    <property type="match status" value="1"/>
</dbReference>
<evidence type="ECO:0000256" key="2">
    <source>
        <dbReference type="SAM" id="Phobius"/>
    </source>
</evidence>
<dbReference type="Proteomes" id="UP001243623">
    <property type="component" value="Chromosome"/>
</dbReference>